<keyword evidence="4" id="KW-0769">Symport</keyword>
<feature type="transmembrane region" description="Helical" evidence="7">
    <location>
        <begin position="192"/>
        <end position="210"/>
    </location>
</feature>
<comment type="subcellular location">
    <subcellularLocation>
        <location evidence="1">Membrane</location>
        <topology evidence="1">Multi-pass membrane protein</topology>
    </subcellularLocation>
</comment>
<keyword evidence="2" id="KW-0813">Transport</keyword>
<dbReference type="AlphaFoldDB" id="A0A1J0EJC3"/>
<dbReference type="GO" id="GO:0005886">
    <property type="term" value="C:plasma membrane"/>
    <property type="evidence" value="ECO:0007669"/>
    <property type="project" value="TreeGrafter"/>
</dbReference>
<evidence type="ECO:0000256" key="1">
    <source>
        <dbReference type="ARBA" id="ARBA00004141"/>
    </source>
</evidence>
<evidence type="ECO:0000256" key="3">
    <source>
        <dbReference type="ARBA" id="ARBA00022692"/>
    </source>
</evidence>
<dbReference type="PANTHER" id="PTHR11706:SF33">
    <property type="entry name" value="NATURAL RESISTANCE-ASSOCIATED MACROPHAGE PROTEIN 2"/>
    <property type="match status" value="1"/>
</dbReference>
<accession>A0A1J0EJC3</accession>
<dbReference type="Pfam" id="PF01566">
    <property type="entry name" value="Nramp"/>
    <property type="match status" value="1"/>
</dbReference>
<evidence type="ECO:0000313" key="9">
    <source>
        <dbReference type="Proteomes" id="UP000182567"/>
    </source>
</evidence>
<evidence type="ECO:0000313" key="8">
    <source>
        <dbReference type="EMBL" id="APC16202.1"/>
    </source>
</evidence>
<name>A0A1J0EJC3_9PSED</name>
<dbReference type="GeneID" id="46908740"/>
<keyword evidence="5 7" id="KW-1133">Transmembrane helix</keyword>
<proteinExistence type="predicted"/>
<dbReference type="EMBL" id="CP017886">
    <property type="protein sequence ID" value="APC16202.1"/>
    <property type="molecule type" value="Genomic_DNA"/>
</dbReference>
<evidence type="ECO:0000256" key="7">
    <source>
        <dbReference type="SAM" id="Phobius"/>
    </source>
</evidence>
<dbReference type="InterPro" id="IPR001046">
    <property type="entry name" value="NRAMP_fam"/>
</dbReference>
<feature type="transmembrane region" description="Helical" evidence="7">
    <location>
        <begin position="18"/>
        <end position="42"/>
    </location>
</feature>
<gene>
    <name evidence="8" type="ORF">BLL42_10860</name>
</gene>
<dbReference type="GO" id="GO:0005384">
    <property type="term" value="F:manganese ion transmembrane transporter activity"/>
    <property type="evidence" value="ECO:0007669"/>
    <property type="project" value="TreeGrafter"/>
</dbReference>
<evidence type="ECO:0000256" key="6">
    <source>
        <dbReference type="ARBA" id="ARBA00023136"/>
    </source>
</evidence>
<feature type="transmembrane region" description="Helical" evidence="7">
    <location>
        <begin position="327"/>
        <end position="347"/>
    </location>
</feature>
<evidence type="ECO:0000256" key="2">
    <source>
        <dbReference type="ARBA" id="ARBA00022448"/>
    </source>
</evidence>
<protein>
    <submittedName>
        <fullName evidence="8">NRAMP family metal ion transporter</fullName>
    </submittedName>
</protein>
<sequence>MSDLPADRRAFRQRLTRLLAAMGPGLVVMMADTEAGSVITAAQSGAQWGYRLLLLQFLLVPLMFMAQELTVRLGLCTGKGYVELVRQRFGRALAMSTAIVLLLSCFGALLTQMSGLVGAGSLFGIPGWLILFTLVVFILGMVLTGSYHSVERVTLAVGLFGLAFLVMAVKAQPDVRQILHDIVRMPLNNPDYLYLLAANLGTSVMPWTVFYQQSALIDKGLGAEHLPLARIDTLVGAVFCQVLTAAIVIAAAATLGGHGAGLESIAQIGEAFGALIGPTWGEAVFAIGLAGGALVATIVVCLSAVWAVGEALGVRHSLEQHPLDAPWFYGPFALLLIGGALLVASGVNLIRLSIAVGVLNALLIPLILLLLFLLARSVLPPEHRLRGRYALAVAVIFTLTSVLGLYAGLSGSLG</sequence>
<dbReference type="RefSeq" id="WP_071552098.1">
    <property type="nucleotide sequence ID" value="NZ_CP017886.1"/>
</dbReference>
<feature type="transmembrane region" description="Helical" evidence="7">
    <location>
        <begin position="92"/>
        <end position="110"/>
    </location>
</feature>
<organism evidence="8 9">
    <name type="scientific">Pseudomonas frederiksbergensis</name>
    <dbReference type="NCBI Taxonomy" id="104087"/>
    <lineage>
        <taxon>Bacteria</taxon>
        <taxon>Pseudomonadati</taxon>
        <taxon>Pseudomonadota</taxon>
        <taxon>Gammaproteobacteria</taxon>
        <taxon>Pseudomonadales</taxon>
        <taxon>Pseudomonadaceae</taxon>
        <taxon>Pseudomonas</taxon>
    </lineage>
</organism>
<feature type="transmembrane region" description="Helical" evidence="7">
    <location>
        <begin position="231"/>
        <end position="253"/>
    </location>
</feature>
<dbReference type="PANTHER" id="PTHR11706">
    <property type="entry name" value="SOLUTE CARRIER PROTEIN FAMILY 11 MEMBER"/>
    <property type="match status" value="1"/>
</dbReference>
<dbReference type="Proteomes" id="UP000182567">
    <property type="component" value="Chromosome"/>
</dbReference>
<feature type="transmembrane region" description="Helical" evidence="7">
    <location>
        <begin position="387"/>
        <end position="409"/>
    </location>
</feature>
<dbReference type="GO" id="GO:0015086">
    <property type="term" value="F:cadmium ion transmembrane transporter activity"/>
    <property type="evidence" value="ECO:0007669"/>
    <property type="project" value="TreeGrafter"/>
</dbReference>
<feature type="transmembrane region" description="Helical" evidence="7">
    <location>
        <begin position="48"/>
        <end position="71"/>
    </location>
</feature>
<evidence type="ECO:0000256" key="5">
    <source>
        <dbReference type="ARBA" id="ARBA00022989"/>
    </source>
</evidence>
<feature type="transmembrane region" description="Helical" evidence="7">
    <location>
        <begin position="353"/>
        <end position="375"/>
    </location>
</feature>
<evidence type="ECO:0000256" key="4">
    <source>
        <dbReference type="ARBA" id="ARBA00022847"/>
    </source>
</evidence>
<keyword evidence="6 7" id="KW-0472">Membrane</keyword>
<dbReference type="GO" id="GO:0034755">
    <property type="term" value="P:iron ion transmembrane transport"/>
    <property type="evidence" value="ECO:0007669"/>
    <property type="project" value="TreeGrafter"/>
</dbReference>
<feature type="transmembrane region" description="Helical" evidence="7">
    <location>
        <begin position="122"/>
        <end position="143"/>
    </location>
</feature>
<feature type="transmembrane region" description="Helical" evidence="7">
    <location>
        <begin position="155"/>
        <end position="172"/>
    </location>
</feature>
<feature type="transmembrane region" description="Helical" evidence="7">
    <location>
        <begin position="283"/>
        <end position="306"/>
    </location>
</feature>
<reference evidence="9" key="1">
    <citation type="submission" date="2016-10" db="EMBL/GenBank/DDBJ databases">
        <title>Pseudomonas frederiksbergensis ERGS4:02 complete genome.</title>
        <authorList>
            <person name="Kumar R."/>
            <person name="Acharya V."/>
            <person name="Singh D."/>
        </authorList>
    </citation>
    <scope>NUCLEOTIDE SEQUENCE [LARGE SCALE GENOMIC DNA]</scope>
    <source>
        <strain evidence="9">ERGS4:02</strain>
    </source>
</reference>
<dbReference type="OrthoDB" id="9787548at2"/>
<dbReference type="GO" id="GO:0015293">
    <property type="term" value="F:symporter activity"/>
    <property type="evidence" value="ECO:0007669"/>
    <property type="project" value="UniProtKB-KW"/>
</dbReference>
<keyword evidence="3 7" id="KW-0812">Transmembrane</keyword>